<protein>
    <submittedName>
        <fullName evidence="12">Methyl-accepting chemotaxis protein</fullName>
    </submittedName>
</protein>
<reference evidence="12 13" key="1">
    <citation type="journal article" date="2013" name="ISME J.">
        <title>Comparative genomics of pathogenic lineages of Vibrio nigripulchritudo identifies virulence-associated traits.</title>
        <authorList>
            <person name="Goudenege D."/>
            <person name="Labreuche Y."/>
            <person name="Krin E."/>
            <person name="Ansquer D."/>
            <person name="Mangenot S."/>
            <person name="Calteau A."/>
            <person name="Medigue C."/>
            <person name="Mazel D."/>
            <person name="Polz M.F."/>
            <person name="Le Roux F."/>
        </authorList>
    </citation>
    <scope>NUCLEOTIDE SEQUENCE [LARGE SCALE GENOMIC DNA]</scope>
    <source>
        <strain evidence="12 13">SOn1</strain>
    </source>
</reference>
<dbReference type="GO" id="GO:0016020">
    <property type="term" value="C:membrane"/>
    <property type="evidence" value="ECO:0007669"/>
    <property type="project" value="UniProtKB-SubCell"/>
</dbReference>
<evidence type="ECO:0000256" key="9">
    <source>
        <dbReference type="SAM" id="Phobius"/>
    </source>
</evidence>
<dbReference type="Pfam" id="PF00672">
    <property type="entry name" value="HAMP"/>
    <property type="match status" value="1"/>
</dbReference>
<accession>A0AAV2VSE3</accession>
<dbReference type="Pfam" id="PF00015">
    <property type="entry name" value="MCPsignal"/>
    <property type="match status" value="1"/>
</dbReference>
<evidence type="ECO:0000313" key="12">
    <source>
        <dbReference type="EMBL" id="CCO47589.1"/>
    </source>
</evidence>
<organism evidence="12 13">
    <name type="scientific">Vibrio nigripulchritudo SOn1</name>
    <dbReference type="NCBI Taxonomy" id="1238450"/>
    <lineage>
        <taxon>Bacteria</taxon>
        <taxon>Pseudomonadati</taxon>
        <taxon>Pseudomonadota</taxon>
        <taxon>Gammaproteobacteria</taxon>
        <taxon>Vibrionales</taxon>
        <taxon>Vibrionaceae</taxon>
        <taxon>Vibrio</taxon>
    </lineage>
</organism>
<dbReference type="Proteomes" id="UP000018211">
    <property type="component" value="Unassembled WGS sequence"/>
</dbReference>
<feature type="domain" description="Methyl-accepting transducer" evidence="10">
    <location>
        <begin position="275"/>
        <end position="511"/>
    </location>
</feature>
<sequence length="547" mass="59560">MNWLSNLSLRMKMALPVGVMIVLFSSITIYNVVLFGAQNQANQKLNHTIQPVLEKIEDAYRDLYQVISAAQGLMLANGDQEEIKKQKFEFEDNAYKALPRLKSLYELLDADVLPASSKPTVDKLIRATESWIGKYETMFADPDRAKALFDQNQSAMMNDFSVMRKALKSVRSDIEKVQGDLRTQASDAARTSELALELGSGLAVLLGATLTWLLSGWIIGPIRRLNENMAEIASGQGDLTKRVDIESTDEVGELGRNFNTFVSSLQKTIGEVVDATHQVRNEMNQFNQLTENVVSGVTSQQQESEMVAAAINEMRATSESVSQNAQEAASASESGNDEVQQAANVLRATVTSIQGLANELEHAGSVIHTLDSDVSNIASILDVIRGIAEQTNLLALNAAIEAARAGEQGRGFAVVADEVRALASKTQDSTGEIQIMIEKLQAGAKEAVTAMESSQQGGERTIEQANTASDSLNEISRSIGIINEMNSQIATAAFEQTTVSEDVNSNIQRIADNSQQMVHVVEEANESSQNLAVQCERLDNLVGRFRV</sequence>
<comment type="subcellular location">
    <subcellularLocation>
        <location evidence="1">Membrane</location>
        <topology evidence="1">Multi-pass membrane protein</topology>
    </subcellularLocation>
</comment>
<evidence type="ECO:0000256" key="1">
    <source>
        <dbReference type="ARBA" id="ARBA00004141"/>
    </source>
</evidence>
<dbReference type="PRINTS" id="PR00260">
    <property type="entry name" value="CHEMTRNSDUCR"/>
</dbReference>
<evidence type="ECO:0000256" key="6">
    <source>
        <dbReference type="ARBA" id="ARBA00029447"/>
    </source>
</evidence>
<keyword evidence="4 9" id="KW-0472">Membrane</keyword>
<dbReference type="InterPro" id="IPR004090">
    <property type="entry name" value="Chemotax_Me-accpt_rcpt"/>
</dbReference>
<dbReference type="SMART" id="SM00304">
    <property type="entry name" value="HAMP"/>
    <property type="match status" value="2"/>
</dbReference>
<dbReference type="AlphaFoldDB" id="A0AAV2VSE3"/>
<evidence type="ECO:0000259" key="11">
    <source>
        <dbReference type="PROSITE" id="PS50885"/>
    </source>
</evidence>
<dbReference type="CDD" id="cd11386">
    <property type="entry name" value="MCP_signal"/>
    <property type="match status" value="1"/>
</dbReference>
<dbReference type="CDD" id="cd06225">
    <property type="entry name" value="HAMP"/>
    <property type="match status" value="1"/>
</dbReference>
<dbReference type="InterPro" id="IPR004089">
    <property type="entry name" value="MCPsignal_dom"/>
</dbReference>
<dbReference type="EMBL" id="CAOF01000121">
    <property type="protein sequence ID" value="CCO47589.1"/>
    <property type="molecule type" value="Genomic_DNA"/>
</dbReference>
<evidence type="ECO:0000256" key="3">
    <source>
        <dbReference type="ARBA" id="ARBA00022989"/>
    </source>
</evidence>
<dbReference type="RefSeq" id="WP_022612352.1">
    <property type="nucleotide sequence ID" value="NZ_LK391965.1"/>
</dbReference>
<feature type="transmembrane region" description="Helical" evidence="9">
    <location>
        <begin position="194"/>
        <end position="219"/>
    </location>
</feature>
<proteinExistence type="inferred from homology"/>
<evidence type="ECO:0000256" key="5">
    <source>
        <dbReference type="ARBA" id="ARBA00023224"/>
    </source>
</evidence>
<evidence type="ECO:0000256" key="8">
    <source>
        <dbReference type="SAM" id="MobiDB-lite"/>
    </source>
</evidence>
<dbReference type="SMART" id="SM00283">
    <property type="entry name" value="MA"/>
    <property type="match status" value="1"/>
</dbReference>
<evidence type="ECO:0000259" key="10">
    <source>
        <dbReference type="PROSITE" id="PS50111"/>
    </source>
</evidence>
<keyword evidence="5 7" id="KW-0807">Transducer</keyword>
<dbReference type="PROSITE" id="PS50111">
    <property type="entry name" value="CHEMOTAXIS_TRANSDUC_2"/>
    <property type="match status" value="1"/>
</dbReference>
<gene>
    <name evidence="12" type="ORF">VIBNISOn1_300014</name>
</gene>
<evidence type="ECO:0000256" key="7">
    <source>
        <dbReference type="PROSITE-ProRule" id="PRU00284"/>
    </source>
</evidence>
<keyword evidence="3 9" id="KW-1133">Transmembrane helix</keyword>
<keyword evidence="2 9" id="KW-0812">Transmembrane</keyword>
<dbReference type="GO" id="GO:0004888">
    <property type="term" value="F:transmembrane signaling receptor activity"/>
    <property type="evidence" value="ECO:0007669"/>
    <property type="project" value="InterPro"/>
</dbReference>
<dbReference type="FunFam" id="1.10.287.950:FF:000001">
    <property type="entry name" value="Methyl-accepting chemotaxis sensory transducer"/>
    <property type="match status" value="1"/>
</dbReference>
<feature type="domain" description="HAMP" evidence="11">
    <location>
        <begin position="216"/>
        <end position="270"/>
    </location>
</feature>
<evidence type="ECO:0000256" key="4">
    <source>
        <dbReference type="ARBA" id="ARBA00023136"/>
    </source>
</evidence>
<dbReference type="PANTHER" id="PTHR32089">
    <property type="entry name" value="METHYL-ACCEPTING CHEMOTAXIS PROTEIN MCPB"/>
    <property type="match status" value="1"/>
</dbReference>
<dbReference type="Gene3D" id="1.10.287.950">
    <property type="entry name" value="Methyl-accepting chemotaxis protein"/>
    <property type="match status" value="1"/>
</dbReference>
<comment type="similarity">
    <text evidence="6">Belongs to the methyl-accepting chemotaxis (MCP) protein family.</text>
</comment>
<dbReference type="PANTHER" id="PTHR32089:SF119">
    <property type="entry name" value="METHYL-ACCEPTING CHEMOTAXIS PROTEIN CTPL"/>
    <property type="match status" value="1"/>
</dbReference>
<dbReference type="PROSITE" id="PS50885">
    <property type="entry name" value="HAMP"/>
    <property type="match status" value="1"/>
</dbReference>
<evidence type="ECO:0000256" key="2">
    <source>
        <dbReference type="ARBA" id="ARBA00022692"/>
    </source>
</evidence>
<dbReference type="SUPFAM" id="SSF58104">
    <property type="entry name" value="Methyl-accepting chemotaxis protein (MCP) signaling domain"/>
    <property type="match status" value="1"/>
</dbReference>
<evidence type="ECO:0000313" key="13">
    <source>
        <dbReference type="Proteomes" id="UP000018211"/>
    </source>
</evidence>
<feature type="compositionally biased region" description="Low complexity" evidence="8">
    <location>
        <begin position="318"/>
        <end position="334"/>
    </location>
</feature>
<dbReference type="GO" id="GO:0006935">
    <property type="term" value="P:chemotaxis"/>
    <property type="evidence" value="ECO:0007669"/>
    <property type="project" value="InterPro"/>
</dbReference>
<dbReference type="GO" id="GO:0007165">
    <property type="term" value="P:signal transduction"/>
    <property type="evidence" value="ECO:0007669"/>
    <property type="project" value="UniProtKB-KW"/>
</dbReference>
<feature type="region of interest" description="Disordered" evidence="8">
    <location>
        <begin position="318"/>
        <end position="337"/>
    </location>
</feature>
<feature type="transmembrane region" description="Helical" evidence="9">
    <location>
        <begin position="13"/>
        <end position="37"/>
    </location>
</feature>
<dbReference type="InterPro" id="IPR003660">
    <property type="entry name" value="HAMP_dom"/>
</dbReference>
<comment type="caution">
    <text evidence="12">The sequence shown here is derived from an EMBL/GenBank/DDBJ whole genome shotgun (WGS) entry which is preliminary data.</text>
</comment>
<name>A0AAV2VSE3_9VIBR</name>